<keyword evidence="2" id="KW-0645">Protease</keyword>
<sequence>MDQPSVQVPTEHGWFGRILRLVDVFRIGELLKWHGLRNPQPSRHRGRLVFWSTTGGTTGGASGIHHVAIYLGNSQYVEAPRPGKNVRVSTFDWSDPNMYGRLR</sequence>
<dbReference type="SUPFAM" id="SSF54001">
    <property type="entry name" value="Cysteine proteinases"/>
    <property type="match status" value="1"/>
</dbReference>
<comment type="similarity">
    <text evidence="1">Belongs to the peptidase C40 family.</text>
</comment>
<evidence type="ECO:0000313" key="7">
    <source>
        <dbReference type="Proteomes" id="UP001432060"/>
    </source>
</evidence>
<keyword evidence="4" id="KW-0788">Thiol protease</keyword>
<organism evidence="6 7">
    <name type="scientific">Streptomyces melanogenes</name>
    <dbReference type="NCBI Taxonomy" id="67326"/>
    <lineage>
        <taxon>Bacteria</taxon>
        <taxon>Bacillati</taxon>
        <taxon>Actinomycetota</taxon>
        <taxon>Actinomycetes</taxon>
        <taxon>Kitasatosporales</taxon>
        <taxon>Streptomycetaceae</taxon>
        <taxon>Streptomyces</taxon>
    </lineage>
</organism>
<evidence type="ECO:0000256" key="3">
    <source>
        <dbReference type="ARBA" id="ARBA00022801"/>
    </source>
</evidence>
<evidence type="ECO:0000313" key="6">
    <source>
        <dbReference type="EMBL" id="WUT86580.1"/>
    </source>
</evidence>
<protein>
    <submittedName>
        <fullName evidence="6">NlpC/P60 family protein</fullName>
    </submittedName>
</protein>
<dbReference type="InterPro" id="IPR000064">
    <property type="entry name" value="NLP_P60_dom"/>
</dbReference>
<accession>A0ABZ1XSP0</accession>
<evidence type="ECO:0000256" key="2">
    <source>
        <dbReference type="ARBA" id="ARBA00022670"/>
    </source>
</evidence>
<reference evidence="6" key="1">
    <citation type="submission" date="2022-10" db="EMBL/GenBank/DDBJ databases">
        <title>The complete genomes of actinobacterial strains from the NBC collection.</title>
        <authorList>
            <person name="Joergensen T.S."/>
            <person name="Alvarez Arevalo M."/>
            <person name="Sterndorff E.B."/>
            <person name="Faurdal D."/>
            <person name="Vuksanovic O."/>
            <person name="Mourched A.-S."/>
            <person name="Charusanti P."/>
            <person name="Shaw S."/>
            <person name="Blin K."/>
            <person name="Weber T."/>
        </authorList>
    </citation>
    <scope>NUCLEOTIDE SEQUENCE</scope>
    <source>
        <strain evidence="6">NBC_00668</strain>
    </source>
</reference>
<dbReference type="Gene3D" id="3.90.1720.10">
    <property type="entry name" value="endopeptidase domain like (from Nostoc punctiforme)"/>
    <property type="match status" value="1"/>
</dbReference>
<keyword evidence="7" id="KW-1185">Reference proteome</keyword>
<dbReference type="InterPro" id="IPR038765">
    <property type="entry name" value="Papain-like_cys_pep_sf"/>
</dbReference>
<keyword evidence="3" id="KW-0378">Hydrolase</keyword>
<evidence type="ECO:0000256" key="4">
    <source>
        <dbReference type="ARBA" id="ARBA00022807"/>
    </source>
</evidence>
<gene>
    <name evidence="6" type="ORF">OG515_32465</name>
</gene>
<dbReference type="Pfam" id="PF00877">
    <property type="entry name" value="NLPC_P60"/>
    <property type="match status" value="1"/>
</dbReference>
<name>A0ABZ1XSP0_9ACTN</name>
<proteinExistence type="inferred from homology"/>
<feature type="domain" description="NlpC/P60" evidence="5">
    <location>
        <begin position="42"/>
        <end position="91"/>
    </location>
</feature>
<dbReference type="EMBL" id="CP109019">
    <property type="protein sequence ID" value="WUT86580.1"/>
    <property type="molecule type" value="Genomic_DNA"/>
</dbReference>
<evidence type="ECO:0000256" key="1">
    <source>
        <dbReference type="ARBA" id="ARBA00007074"/>
    </source>
</evidence>
<dbReference type="Proteomes" id="UP001432060">
    <property type="component" value="Chromosome"/>
</dbReference>
<evidence type="ECO:0000259" key="5">
    <source>
        <dbReference type="Pfam" id="PF00877"/>
    </source>
</evidence>